<dbReference type="PANTHER" id="PTHR13504">
    <property type="entry name" value="FIDO DOMAIN-CONTAINING PROTEIN DDB_G0283145"/>
    <property type="match status" value="1"/>
</dbReference>
<dbReference type="PANTHER" id="PTHR13504:SF38">
    <property type="entry name" value="FIDO DOMAIN-CONTAINING PROTEIN"/>
    <property type="match status" value="1"/>
</dbReference>
<dbReference type="InterPro" id="IPR003812">
    <property type="entry name" value="Fido"/>
</dbReference>
<reference evidence="2" key="1">
    <citation type="journal article" date="2015" name="Nature">
        <title>Complex archaea that bridge the gap between prokaryotes and eukaryotes.</title>
        <authorList>
            <person name="Spang A."/>
            <person name="Saw J.H."/>
            <person name="Jorgensen S.L."/>
            <person name="Zaremba-Niedzwiedzka K."/>
            <person name="Martijn J."/>
            <person name="Lind A.E."/>
            <person name="van Eijk R."/>
            <person name="Schleper C."/>
            <person name="Guy L."/>
            <person name="Ettema T.J."/>
        </authorList>
    </citation>
    <scope>NUCLEOTIDE SEQUENCE</scope>
</reference>
<protein>
    <recommendedName>
        <fullName evidence="1">Fido domain-containing protein</fullName>
    </recommendedName>
</protein>
<proteinExistence type="predicted"/>
<dbReference type="Pfam" id="PF02661">
    <property type="entry name" value="Fic"/>
    <property type="match status" value="1"/>
</dbReference>
<gene>
    <name evidence="2" type="ORF">LCGC14_1682440</name>
</gene>
<dbReference type="AlphaFoldDB" id="A0A0F9K3Q8"/>
<feature type="domain" description="Fido" evidence="1">
    <location>
        <begin position="94"/>
        <end position="229"/>
    </location>
</feature>
<accession>A0A0F9K3Q8</accession>
<organism evidence="2">
    <name type="scientific">marine sediment metagenome</name>
    <dbReference type="NCBI Taxonomy" id="412755"/>
    <lineage>
        <taxon>unclassified sequences</taxon>
        <taxon>metagenomes</taxon>
        <taxon>ecological metagenomes</taxon>
    </lineage>
</organism>
<dbReference type="Gene3D" id="1.10.3290.10">
    <property type="entry name" value="Fido-like domain"/>
    <property type="match status" value="1"/>
</dbReference>
<dbReference type="PROSITE" id="PS51459">
    <property type="entry name" value="FIDO"/>
    <property type="match status" value="1"/>
</dbReference>
<dbReference type="EMBL" id="LAZR01014602">
    <property type="protein sequence ID" value="KKM16773.1"/>
    <property type="molecule type" value="Genomic_DNA"/>
</dbReference>
<evidence type="ECO:0000313" key="2">
    <source>
        <dbReference type="EMBL" id="KKM16773.1"/>
    </source>
</evidence>
<name>A0A0F9K3Q8_9ZZZZ</name>
<comment type="caution">
    <text evidence="2">The sequence shown here is derived from an EMBL/GenBank/DDBJ whole genome shotgun (WGS) entry which is preliminary data.</text>
</comment>
<sequence>MKDILQEIDALQHEINSYRPLNAHLLKLIKEYYKIGLTYSSNALEGNSLTESETKIVLEDGITIGGKPLKDHLEAIGHADAYNHFLTLINNKTISENNIKYLHKLLYFRIDDKNAGIYRKNKAIITGSKYPLPRPDEIESLMKKFISTIDNIRKEKHPVEAAALIHKEFVFIHPFIDGNGRLSRLLMNLMLLQESYNIANIPLITRREYIESLEKSHINDKDFIYFIARMVRETQKDYLRLFFK</sequence>
<evidence type="ECO:0000259" key="1">
    <source>
        <dbReference type="PROSITE" id="PS51459"/>
    </source>
</evidence>
<dbReference type="InterPro" id="IPR036597">
    <property type="entry name" value="Fido-like_dom_sf"/>
</dbReference>
<dbReference type="InterPro" id="IPR040198">
    <property type="entry name" value="Fido_containing"/>
</dbReference>
<dbReference type="SUPFAM" id="SSF140931">
    <property type="entry name" value="Fic-like"/>
    <property type="match status" value="1"/>
</dbReference>